<evidence type="ECO:0000313" key="1">
    <source>
        <dbReference type="EMBL" id="THH30146.1"/>
    </source>
</evidence>
<gene>
    <name evidence="1" type="ORF">EUX98_g4031</name>
</gene>
<accession>A0A4S4MUZ3</accession>
<protein>
    <submittedName>
        <fullName evidence="1">Uncharacterized protein</fullName>
    </submittedName>
</protein>
<sequence length="275" mass="30821">MLKVFVATLGVFAEVRTLQIVYLQILPESELASMRIANLVHQLYLLLHHYYRHILRLVIRSYEDHTAIRSMCLILCAVLKPDVLACLEANYTVTFGLTAFTSLFSTFHSHLRQPTLKYQWGPCSAPSGPGTKFPEPESHRRISALLAGFKSVAVLKLRVSIDKFTPVEVTETVTETLSTLSNTVRHVIFNDIFSSDPDGALNNHVFPFAFIQSVVPRAKLLHRVTFSATHFQEVSSSTLGTINAIVREGLQQQGLLLLPTSMDGRFKLRRGPSPF</sequence>
<dbReference type="EMBL" id="SGPM01000092">
    <property type="protein sequence ID" value="THH30146.1"/>
    <property type="molecule type" value="Genomic_DNA"/>
</dbReference>
<proteinExistence type="predicted"/>
<organism evidence="1 2">
    <name type="scientific">Antrodiella citrinella</name>
    <dbReference type="NCBI Taxonomy" id="2447956"/>
    <lineage>
        <taxon>Eukaryota</taxon>
        <taxon>Fungi</taxon>
        <taxon>Dikarya</taxon>
        <taxon>Basidiomycota</taxon>
        <taxon>Agaricomycotina</taxon>
        <taxon>Agaricomycetes</taxon>
        <taxon>Polyporales</taxon>
        <taxon>Steccherinaceae</taxon>
        <taxon>Antrodiella</taxon>
    </lineage>
</organism>
<keyword evidence="2" id="KW-1185">Reference proteome</keyword>
<dbReference type="AlphaFoldDB" id="A0A4S4MUZ3"/>
<reference evidence="1 2" key="1">
    <citation type="submission" date="2019-02" db="EMBL/GenBank/DDBJ databases">
        <title>Genome sequencing of the rare red list fungi Antrodiella citrinella (Flaviporus citrinellus).</title>
        <authorList>
            <person name="Buettner E."/>
            <person name="Kellner H."/>
        </authorList>
    </citation>
    <scope>NUCLEOTIDE SEQUENCE [LARGE SCALE GENOMIC DNA]</scope>
    <source>
        <strain evidence="1 2">DSM 108506</strain>
    </source>
</reference>
<comment type="caution">
    <text evidence="1">The sequence shown here is derived from an EMBL/GenBank/DDBJ whole genome shotgun (WGS) entry which is preliminary data.</text>
</comment>
<evidence type="ECO:0000313" key="2">
    <source>
        <dbReference type="Proteomes" id="UP000308730"/>
    </source>
</evidence>
<name>A0A4S4MUZ3_9APHY</name>
<dbReference type="Proteomes" id="UP000308730">
    <property type="component" value="Unassembled WGS sequence"/>
</dbReference>